<dbReference type="InterPro" id="IPR018300">
    <property type="entry name" value="Aminotrans_IV_CS"/>
</dbReference>
<dbReference type="FunFam" id="3.20.10.10:FF:000002">
    <property type="entry name" value="D-alanine aminotransferase"/>
    <property type="match status" value="1"/>
</dbReference>
<organism evidence="13 14">
    <name type="scientific">Oceaniferula marina</name>
    <dbReference type="NCBI Taxonomy" id="2748318"/>
    <lineage>
        <taxon>Bacteria</taxon>
        <taxon>Pseudomonadati</taxon>
        <taxon>Verrucomicrobiota</taxon>
        <taxon>Verrucomicrobiia</taxon>
        <taxon>Verrucomicrobiales</taxon>
        <taxon>Verrucomicrobiaceae</taxon>
        <taxon>Oceaniferula</taxon>
    </lineage>
</organism>
<comment type="catalytic activity">
    <reaction evidence="10">
        <text>L-leucine + 2-oxoglutarate = 4-methyl-2-oxopentanoate + L-glutamate</text>
        <dbReference type="Rhea" id="RHEA:18321"/>
        <dbReference type="ChEBI" id="CHEBI:16810"/>
        <dbReference type="ChEBI" id="CHEBI:17865"/>
        <dbReference type="ChEBI" id="CHEBI:29985"/>
        <dbReference type="ChEBI" id="CHEBI:57427"/>
        <dbReference type="EC" id="2.6.1.42"/>
    </reaction>
</comment>
<comment type="pathway">
    <text evidence="3">Amino-acid biosynthesis; L-valine biosynthesis; L-valine from pyruvate: step 4/4.</text>
</comment>
<dbReference type="Gene3D" id="3.30.470.10">
    <property type="match status" value="1"/>
</dbReference>
<comment type="cofactor">
    <cofactor evidence="1 12">
        <name>pyridoxal 5'-phosphate</name>
        <dbReference type="ChEBI" id="CHEBI:597326"/>
    </cofactor>
</comment>
<keyword evidence="13" id="KW-0808">Transferase</keyword>
<evidence type="ECO:0000256" key="3">
    <source>
        <dbReference type="ARBA" id="ARBA00004931"/>
    </source>
</evidence>
<evidence type="ECO:0000256" key="2">
    <source>
        <dbReference type="ARBA" id="ARBA00004824"/>
    </source>
</evidence>
<evidence type="ECO:0000256" key="9">
    <source>
        <dbReference type="ARBA" id="ARBA00048798"/>
    </source>
</evidence>
<dbReference type="Pfam" id="PF01063">
    <property type="entry name" value="Aminotran_4"/>
    <property type="match status" value="1"/>
</dbReference>
<dbReference type="InterPro" id="IPR036038">
    <property type="entry name" value="Aminotransferase-like"/>
</dbReference>
<dbReference type="GO" id="GO:0004084">
    <property type="term" value="F:branched-chain-amino-acid transaminase activity"/>
    <property type="evidence" value="ECO:0007669"/>
    <property type="project" value="UniProtKB-EC"/>
</dbReference>
<evidence type="ECO:0000256" key="12">
    <source>
        <dbReference type="RuleBase" id="RU004516"/>
    </source>
</evidence>
<evidence type="ECO:0000256" key="5">
    <source>
        <dbReference type="ARBA" id="ARBA00009320"/>
    </source>
</evidence>
<dbReference type="GO" id="GO:0046394">
    <property type="term" value="P:carboxylic acid biosynthetic process"/>
    <property type="evidence" value="ECO:0007669"/>
    <property type="project" value="UniProtKB-ARBA"/>
</dbReference>
<dbReference type="EC" id="2.6.1.42" evidence="6"/>
<dbReference type="PROSITE" id="PS00770">
    <property type="entry name" value="AA_TRANSFER_CLASS_4"/>
    <property type="match status" value="1"/>
</dbReference>
<comment type="catalytic activity">
    <reaction evidence="9">
        <text>L-isoleucine + 2-oxoglutarate = (S)-3-methyl-2-oxopentanoate + L-glutamate</text>
        <dbReference type="Rhea" id="RHEA:24801"/>
        <dbReference type="ChEBI" id="CHEBI:16810"/>
        <dbReference type="ChEBI" id="CHEBI:29985"/>
        <dbReference type="ChEBI" id="CHEBI:35146"/>
        <dbReference type="ChEBI" id="CHEBI:58045"/>
        <dbReference type="EC" id="2.6.1.42"/>
    </reaction>
</comment>
<dbReference type="InterPro" id="IPR050571">
    <property type="entry name" value="Class-IV_PLP-Dep_Aminotrnsfr"/>
</dbReference>
<comment type="pathway">
    <text evidence="2">Amino-acid biosynthesis; L-isoleucine biosynthesis; L-isoleucine from 2-oxobutanoate: step 4/4.</text>
</comment>
<dbReference type="InterPro" id="IPR043131">
    <property type="entry name" value="BCAT-like_N"/>
</dbReference>
<reference evidence="13 14" key="1">
    <citation type="submission" date="2020-07" db="EMBL/GenBank/DDBJ databases">
        <title>Roseicoccus Jingziensis gen. nov., sp. nov., isolated from coastal seawater.</title>
        <authorList>
            <person name="Feng X."/>
        </authorList>
    </citation>
    <scope>NUCLEOTIDE SEQUENCE [LARGE SCALE GENOMIC DNA]</scope>
    <source>
        <strain evidence="13 14">N1E253</strain>
    </source>
</reference>
<comment type="pathway">
    <text evidence="4">Amino-acid biosynthesis; L-leucine biosynthesis; L-leucine from 3-methyl-2-oxobutanoate: step 4/4.</text>
</comment>
<dbReference type="GO" id="GO:0005829">
    <property type="term" value="C:cytosol"/>
    <property type="evidence" value="ECO:0007669"/>
    <property type="project" value="TreeGrafter"/>
</dbReference>
<dbReference type="Proteomes" id="UP000557872">
    <property type="component" value="Unassembled WGS sequence"/>
</dbReference>
<evidence type="ECO:0000256" key="11">
    <source>
        <dbReference type="RuleBase" id="RU004106"/>
    </source>
</evidence>
<evidence type="ECO:0000256" key="7">
    <source>
        <dbReference type="ARBA" id="ARBA00022898"/>
    </source>
</evidence>
<keyword evidence="7 12" id="KW-0663">Pyridoxal phosphate</keyword>
<dbReference type="Gene3D" id="3.20.10.10">
    <property type="entry name" value="D-amino Acid Aminotransferase, subunit A, domain 2"/>
    <property type="match status" value="1"/>
</dbReference>
<dbReference type="RefSeq" id="WP_178930600.1">
    <property type="nucleotide sequence ID" value="NZ_JACBAZ010000001.1"/>
</dbReference>
<keyword evidence="13" id="KW-0032">Aminotransferase</keyword>
<comment type="catalytic activity">
    <reaction evidence="8">
        <text>L-valine + 2-oxoglutarate = 3-methyl-2-oxobutanoate + L-glutamate</text>
        <dbReference type="Rhea" id="RHEA:24813"/>
        <dbReference type="ChEBI" id="CHEBI:11851"/>
        <dbReference type="ChEBI" id="CHEBI:16810"/>
        <dbReference type="ChEBI" id="CHEBI:29985"/>
        <dbReference type="ChEBI" id="CHEBI:57762"/>
        <dbReference type="EC" id="2.6.1.42"/>
    </reaction>
</comment>
<name>A0A851GAQ8_9BACT</name>
<comment type="similarity">
    <text evidence="5 11">Belongs to the class-IV pyridoxal-phosphate-dependent aminotransferase family.</text>
</comment>
<dbReference type="InterPro" id="IPR001544">
    <property type="entry name" value="Aminotrans_IV"/>
</dbReference>
<proteinExistence type="inferred from homology"/>
<evidence type="ECO:0000256" key="8">
    <source>
        <dbReference type="ARBA" id="ARBA00048212"/>
    </source>
</evidence>
<dbReference type="PANTHER" id="PTHR42743">
    <property type="entry name" value="AMINO-ACID AMINOTRANSFERASE"/>
    <property type="match status" value="1"/>
</dbReference>
<gene>
    <name evidence="13" type="ORF">HW115_00390</name>
</gene>
<sequence length="283" mass="29931">MMHMNQVTVVADDGQLMPADEVRVSPFDLGLSVGLGVFETMQSYDGRVFAMDAHMERLAAGAKRLSLSLPSGAEIQHTIGEVLTANNLLVGRGRVRVAVSDRGGTLTKTSGASRVLVSAVALDPPMPDARVVTSPYEFAVHGGLVGVKSASYAGHVLAFRDAIARGADEALLFDAQGRLCEGAMSNVFLVVDGMVMTPALDCGCLPGVTRSMIAGICDGLALGYKECELDRNLLKAADEVFLTSSIREVQMVRSVDDGADLTSEVTGKIAAVYQERVQRELGL</sequence>
<comment type="caution">
    <text evidence="13">The sequence shown here is derived from an EMBL/GenBank/DDBJ whole genome shotgun (WGS) entry which is preliminary data.</text>
</comment>
<evidence type="ECO:0000256" key="10">
    <source>
        <dbReference type="ARBA" id="ARBA00049229"/>
    </source>
</evidence>
<dbReference type="GO" id="GO:0008652">
    <property type="term" value="P:amino acid biosynthetic process"/>
    <property type="evidence" value="ECO:0007669"/>
    <property type="project" value="UniProtKB-ARBA"/>
</dbReference>
<dbReference type="EMBL" id="JACBAZ010000001">
    <property type="protein sequence ID" value="NWK54052.1"/>
    <property type="molecule type" value="Genomic_DNA"/>
</dbReference>
<dbReference type="SUPFAM" id="SSF56752">
    <property type="entry name" value="D-aminoacid aminotransferase-like PLP-dependent enzymes"/>
    <property type="match status" value="1"/>
</dbReference>
<evidence type="ECO:0000256" key="6">
    <source>
        <dbReference type="ARBA" id="ARBA00013053"/>
    </source>
</evidence>
<evidence type="ECO:0000256" key="1">
    <source>
        <dbReference type="ARBA" id="ARBA00001933"/>
    </source>
</evidence>
<accession>A0A851GAQ8</accession>
<evidence type="ECO:0000313" key="14">
    <source>
        <dbReference type="Proteomes" id="UP000557872"/>
    </source>
</evidence>
<keyword evidence="14" id="KW-1185">Reference proteome</keyword>
<evidence type="ECO:0000313" key="13">
    <source>
        <dbReference type="EMBL" id="NWK54052.1"/>
    </source>
</evidence>
<dbReference type="AlphaFoldDB" id="A0A851GAQ8"/>
<dbReference type="PANTHER" id="PTHR42743:SF11">
    <property type="entry name" value="AMINODEOXYCHORISMATE LYASE"/>
    <property type="match status" value="1"/>
</dbReference>
<protein>
    <recommendedName>
        <fullName evidence="6">branched-chain-amino-acid transaminase</fullName>
        <ecNumber evidence="6">2.6.1.42</ecNumber>
    </recommendedName>
</protein>
<dbReference type="InterPro" id="IPR043132">
    <property type="entry name" value="BCAT-like_C"/>
</dbReference>
<evidence type="ECO:0000256" key="4">
    <source>
        <dbReference type="ARBA" id="ARBA00005072"/>
    </source>
</evidence>